<feature type="domain" description="Penicillin-binding protein transpeptidase" evidence="3">
    <location>
        <begin position="288"/>
        <end position="545"/>
    </location>
</feature>
<gene>
    <name evidence="5" type="ORF">SAMN04489732_104253</name>
</gene>
<dbReference type="EMBL" id="FOEF01000004">
    <property type="protein sequence ID" value="SEP18203.1"/>
    <property type="molecule type" value="Genomic_DNA"/>
</dbReference>
<dbReference type="GO" id="GO:0046677">
    <property type="term" value="P:response to antibiotic"/>
    <property type="evidence" value="ECO:0007669"/>
    <property type="project" value="InterPro"/>
</dbReference>
<reference evidence="6" key="1">
    <citation type="submission" date="2016-10" db="EMBL/GenBank/DDBJ databases">
        <authorList>
            <person name="Varghese N."/>
            <person name="Submissions S."/>
        </authorList>
    </citation>
    <scope>NUCLEOTIDE SEQUENCE [LARGE SCALE GENOMIC DNA]</scope>
    <source>
        <strain evidence="6">DSM 44993</strain>
    </source>
</reference>
<dbReference type="OrthoDB" id="5241017at2"/>
<dbReference type="Gene3D" id="3.40.710.10">
    <property type="entry name" value="DD-peptidase/beta-lactamase superfamily"/>
    <property type="match status" value="1"/>
</dbReference>
<dbReference type="PANTHER" id="PTHR30627">
    <property type="entry name" value="PEPTIDOGLYCAN D,D-TRANSPEPTIDASE"/>
    <property type="match status" value="1"/>
</dbReference>
<dbReference type="InterPro" id="IPR001460">
    <property type="entry name" value="PCN-bd_Tpept"/>
</dbReference>
<evidence type="ECO:0000259" key="3">
    <source>
        <dbReference type="Pfam" id="PF00905"/>
    </source>
</evidence>
<dbReference type="InterPro" id="IPR050515">
    <property type="entry name" value="Beta-lactam/transpept"/>
</dbReference>
<feature type="transmembrane region" description="Helical" evidence="2">
    <location>
        <begin position="28"/>
        <end position="49"/>
    </location>
</feature>
<protein>
    <submittedName>
        <fullName evidence="5">NTF2-like N-terminal transpeptidase domain-containing protein</fullName>
    </submittedName>
</protein>
<dbReference type="InterPro" id="IPR007887">
    <property type="entry name" value="MecA_N"/>
</dbReference>
<name>A0A1H8VSE3_9PSEU</name>
<organism evidence="5 6">
    <name type="scientific">Amycolatopsis saalfeldensis</name>
    <dbReference type="NCBI Taxonomy" id="394193"/>
    <lineage>
        <taxon>Bacteria</taxon>
        <taxon>Bacillati</taxon>
        <taxon>Actinomycetota</taxon>
        <taxon>Actinomycetes</taxon>
        <taxon>Pseudonocardiales</taxon>
        <taxon>Pseudonocardiaceae</taxon>
        <taxon>Amycolatopsis</taxon>
    </lineage>
</organism>
<keyword evidence="2" id="KW-0472">Membrane</keyword>
<feature type="domain" description="NTF2-like N-terminal transpeptidase" evidence="4">
    <location>
        <begin position="73"/>
        <end position="181"/>
    </location>
</feature>
<proteinExistence type="predicted"/>
<dbReference type="GO" id="GO:0005886">
    <property type="term" value="C:plasma membrane"/>
    <property type="evidence" value="ECO:0007669"/>
    <property type="project" value="TreeGrafter"/>
</dbReference>
<feature type="region of interest" description="Disordered" evidence="1">
    <location>
        <begin position="1"/>
        <end position="22"/>
    </location>
</feature>
<evidence type="ECO:0000256" key="1">
    <source>
        <dbReference type="SAM" id="MobiDB-lite"/>
    </source>
</evidence>
<dbReference type="Proteomes" id="UP000198582">
    <property type="component" value="Unassembled WGS sequence"/>
</dbReference>
<feature type="region of interest" description="Disordered" evidence="1">
    <location>
        <begin position="52"/>
        <end position="72"/>
    </location>
</feature>
<dbReference type="PANTHER" id="PTHR30627:SF24">
    <property type="entry name" value="PENICILLIN-BINDING PROTEIN 4B"/>
    <property type="match status" value="1"/>
</dbReference>
<dbReference type="GO" id="GO:0071555">
    <property type="term" value="P:cell wall organization"/>
    <property type="evidence" value="ECO:0007669"/>
    <property type="project" value="TreeGrafter"/>
</dbReference>
<sequence>MGKLGRVRERRTGPGGECTVSPAGKRGVLIGGAVAVVAIVVAAVVLLSGGSPAPAASSPGETPASDVVQAPDPTSAADQYLKALASSDTEGASRLTDDPSGSAAVLRDAWATLKPTGMQAKLGTVGAPAGDKAPAAYTLTWTLGAGHVWSYDGTFDVVRSGPEWRVHWTLAALQPKLQAGQRLVVATSSGDEPAVVDRDGKPILVTGAGGLHSAEGAAFPLLQSALTGQVHATSSDAFAVERVDASGKNLETLFGKTTSGTQALKSTLSVAVESAAQSAVDGFSGKALIVAIQPSTGGVLAVAQNAAAGTGPSALSGLYAPGSTFKIATATAALEAGIATPDASLPCPLTARIGTRTISNEGFDLGTVPMHRAFAKSCNTTFGTLASQLPADGLAKAASQYGLNADFDIPGVATETGKVVPAAGADEQVEDGIGQGTVQVSPFGEALMAATVAAGKAVTPSLWSDPDLATKVSTRYTAPPAGVLASVRTMMREVVTGGTATGLSRSGTVFGKTGTAQFGSGAEAHGWFTGYRGDVAFVVFLEGANDSGPAVTLGAKFLAGVK</sequence>
<dbReference type="GO" id="GO:0008658">
    <property type="term" value="F:penicillin binding"/>
    <property type="evidence" value="ECO:0007669"/>
    <property type="project" value="InterPro"/>
</dbReference>
<dbReference type="GO" id="GO:0071972">
    <property type="term" value="F:peptidoglycan L,D-transpeptidase activity"/>
    <property type="evidence" value="ECO:0007669"/>
    <property type="project" value="TreeGrafter"/>
</dbReference>
<dbReference type="InterPro" id="IPR012338">
    <property type="entry name" value="Beta-lactam/transpept-like"/>
</dbReference>
<dbReference type="STRING" id="394193.SAMN04489732_104253"/>
<accession>A0A1H8VSE3</accession>
<dbReference type="Pfam" id="PF00905">
    <property type="entry name" value="Transpeptidase"/>
    <property type="match status" value="1"/>
</dbReference>
<dbReference type="Pfam" id="PF05223">
    <property type="entry name" value="MecA_N"/>
    <property type="match status" value="1"/>
</dbReference>
<dbReference type="AlphaFoldDB" id="A0A1H8VSE3"/>
<dbReference type="SUPFAM" id="SSF56601">
    <property type="entry name" value="beta-lactamase/transpeptidase-like"/>
    <property type="match status" value="1"/>
</dbReference>
<evidence type="ECO:0000259" key="4">
    <source>
        <dbReference type="Pfam" id="PF05223"/>
    </source>
</evidence>
<evidence type="ECO:0000313" key="5">
    <source>
        <dbReference type="EMBL" id="SEP18203.1"/>
    </source>
</evidence>
<keyword evidence="6" id="KW-1185">Reference proteome</keyword>
<keyword evidence="2" id="KW-1133">Transmembrane helix</keyword>
<keyword evidence="2" id="KW-0812">Transmembrane</keyword>
<evidence type="ECO:0000256" key="2">
    <source>
        <dbReference type="SAM" id="Phobius"/>
    </source>
</evidence>
<evidence type="ECO:0000313" key="6">
    <source>
        <dbReference type="Proteomes" id="UP000198582"/>
    </source>
</evidence>
<feature type="compositionally biased region" description="Basic and acidic residues" evidence="1">
    <location>
        <begin position="1"/>
        <end position="12"/>
    </location>
</feature>